<comment type="caution">
    <text evidence="1">The sequence shown here is derived from an EMBL/GenBank/DDBJ whole genome shotgun (WGS) entry which is preliminary data.</text>
</comment>
<dbReference type="AlphaFoldDB" id="L8TRG7"/>
<evidence type="ECO:0000313" key="2">
    <source>
        <dbReference type="Proteomes" id="UP000011189"/>
    </source>
</evidence>
<gene>
    <name evidence="1" type="ORF">G205_01598</name>
</gene>
<dbReference type="Proteomes" id="UP000011189">
    <property type="component" value="Unassembled WGS sequence"/>
</dbReference>
<protein>
    <submittedName>
        <fullName evidence="1">Uncharacterized protein</fullName>
    </submittedName>
</protein>
<organism evidence="1 2">
    <name type="scientific">Arthrobacter nitrophenolicus</name>
    <dbReference type="NCBI Taxonomy" id="683150"/>
    <lineage>
        <taxon>Bacteria</taxon>
        <taxon>Bacillati</taxon>
        <taxon>Actinomycetota</taxon>
        <taxon>Actinomycetes</taxon>
        <taxon>Micrococcales</taxon>
        <taxon>Micrococcaceae</taxon>
        <taxon>Arthrobacter</taxon>
    </lineage>
</organism>
<dbReference type="EMBL" id="AOFD01000003">
    <property type="protein sequence ID" value="ELT45908.1"/>
    <property type="molecule type" value="Genomic_DNA"/>
</dbReference>
<accession>L8TRG7</accession>
<evidence type="ECO:0000313" key="1">
    <source>
        <dbReference type="EMBL" id="ELT45908.1"/>
    </source>
</evidence>
<reference evidence="2" key="1">
    <citation type="journal article" date="2013" name="Genome Announc.">
        <title>Draft Genome Sequence of the 2-Chloro-4-Nitrophenol-Degrading Bacterium Arthrobacter sp. Strain SJCon.</title>
        <authorList>
            <person name="Vikram S."/>
            <person name="Kumar S."/>
            <person name="Vaidya B."/>
            <person name="Pinnaka A.K."/>
            <person name="Raghava G.P."/>
        </authorList>
    </citation>
    <scope>NUCLEOTIDE SEQUENCE [LARGE SCALE GENOMIC DNA]</scope>
    <source>
        <strain evidence="2">SJCon</strain>
    </source>
</reference>
<keyword evidence="2" id="KW-1185">Reference proteome</keyword>
<proteinExistence type="predicted"/>
<sequence length="64" mass="6690">MVLLEEVLDLLLASARRVAESPPATAFCSMGTRTVSTICCHFSVAGRVAVASPLRVSISGLKLS</sequence>
<name>L8TRG7_9MICC</name>